<name>A0AAW0FST6_9APHY</name>
<proteinExistence type="predicted"/>
<comment type="caution">
    <text evidence="1">The sequence shown here is derived from an EMBL/GenBank/DDBJ whole genome shotgun (WGS) entry which is preliminary data.</text>
</comment>
<evidence type="ECO:0000313" key="2">
    <source>
        <dbReference type="Proteomes" id="UP001385951"/>
    </source>
</evidence>
<dbReference type="Proteomes" id="UP001385951">
    <property type="component" value="Unassembled WGS sequence"/>
</dbReference>
<evidence type="ECO:0008006" key="3">
    <source>
        <dbReference type="Google" id="ProtNLM"/>
    </source>
</evidence>
<gene>
    <name evidence="1" type="ORF">QCA50_013234</name>
</gene>
<dbReference type="AlphaFoldDB" id="A0AAW0FST6"/>
<protein>
    <recommendedName>
        <fullName evidence="3">Ribosomal protein L14</fullName>
    </recommendedName>
</protein>
<reference evidence="1 2" key="1">
    <citation type="submission" date="2022-09" db="EMBL/GenBank/DDBJ databases">
        <authorList>
            <person name="Palmer J.M."/>
        </authorList>
    </citation>
    <scope>NUCLEOTIDE SEQUENCE [LARGE SCALE GENOMIC DNA]</scope>
    <source>
        <strain evidence="1 2">DSM 7382</strain>
    </source>
</reference>
<evidence type="ECO:0000313" key="1">
    <source>
        <dbReference type="EMBL" id="KAK7683856.1"/>
    </source>
</evidence>
<dbReference type="EMBL" id="JASBNA010000029">
    <property type="protein sequence ID" value="KAK7683856.1"/>
    <property type="molecule type" value="Genomic_DNA"/>
</dbReference>
<sequence>MLNDKPFRVPVLGRTRSNKYIVGPHLMITEGNGNLSECAIAARLSCRRVESRILIDNSPGSAHGTAFLLQPEVSRHSVTTPPQCIIHVKSVPVIGDIARIANMPPEDGHPVASILIAKA</sequence>
<keyword evidence="2" id="KW-1185">Reference proteome</keyword>
<organism evidence="1 2">
    <name type="scientific">Cerrena zonata</name>
    <dbReference type="NCBI Taxonomy" id="2478898"/>
    <lineage>
        <taxon>Eukaryota</taxon>
        <taxon>Fungi</taxon>
        <taxon>Dikarya</taxon>
        <taxon>Basidiomycota</taxon>
        <taxon>Agaricomycotina</taxon>
        <taxon>Agaricomycetes</taxon>
        <taxon>Polyporales</taxon>
        <taxon>Cerrenaceae</taxon>
        <taxon>Cerrena</taxon>
    </lineage>
</organism>
<accession>A0AAW0FST6</accession>